<dbReference type="EMBL" id="MT141872">
    <property type="protein sequence ID" value="QJA71425.1"/>
    <property type="molecule type" value="Genomic_DNA"/>
</dbReference>
<evidence type="ECO:0000313" key="1">
    <source>
        <dbReference type="EMBL" id="QJA59965.1"/>
    </source>
</evidence>
<reference evidence="1" key="1">
    <citation type="submission" date="2020-03" db="EMBL/GenBank/DDBJ databases">
        <title>The deep terrestrial virosphere.</title>
        <authorList>
            <person name="Holmfeldt K."/>
            <person name="Nilsson E."/>
            <person name="Simone D."/>
            <person name="Lopez-Fernandez M."/>
            <person name="Wu X."/>
            <person name="de Brujin I."/>
            <person name="Lundin D."/>
            <person name="Andersson A."/>
            <person name="Bertilsson S."/>
            <person name="Dopson M."/>
        </authorList>
    </citation>
    <scope>NUCLEOTIDE SEQUENCE</scope>
    <source>
        <strain evidence="2">MM415A03180</strain>
        <strain evidence="1">MM415B01218</strain>
    </source>
</reference>
<accession>A0A6M3IS48</accession>
<sequence length="101" mass="11823">MKFKNYLMEEKIDNKDLKDIAKLIKKPTKTTIILKSYSHDYDEGEREMNVRKIPNGIELSYNADFYDLTNTLVDICDGSGYEFKTDLEKSINIMNFIIISK</sequence>
<protein>
    <submittedName>
        <fullName evidence="1">Uncharacterized protein</fullName>
    </submittedName>
</protein>
<dbReference type="AlphaFoldDB" id="A0A6M3IS48"/>
<gene>
    <name evidence="2" type="ORF">MM415A03180_0011</name>
    <name evidence="1" type="ORF">MM415B01218_0024</name>
</gene>
<name>A0A6M3IS48_9ZZZZ</name>
<proteinExistence type="predicted"/>
<evidence type="ECO:0000313" key="2">
    <source>
        <dbReference type="EMBL" id="QJA71425.1"/>
    </source>
</evidence>
<dbReference type="EMBL" id="MT141390">
    <property type="protein sequence ID" value="QJA59965.1"/>
    <property type="molecule type" value="Genomic_DNA"/>
</dbReference>
<organism evidence="1">
    <name type="scientific">viral metagenome</name>
    <dbReference type="NCBI Taxonomy" id="1070528"/>
    <lineage>
        <taxon>unclassified sequences</taxon>
        <taxon>metagenomes</taxon>
        <taxon>organismal metagenomes</taxon>
    </lineage>
</organism>